<proteinExistence type="predicted"/>
<feature type="compositionally biased region" description="Basic and acidic residues" evidence="2">
    <location>
        <begin position="321"/>
        <end position="330"/>
    </location>
</feature>
<feature type="transmembrane region" description="Helical" evidence="3">
    <location>
        <begin position="24"/>
        <end position="42"/>
    </location>
</feature>
<keyword evidence="3" id="KW-0812">Transmembrane</keyword>
<feature type="region of interest" description="Disordered" evidence="2">
    <location>
        <begin position="374"/>
        <end position="405"/>
    </location>
</feature>
<reference evidence="4" key="2">
    <citation type="submission" date="2025-09" db="UniProtKB">
        <authorList>
            <consortium name="Ensembl"/>
        </authorList>
    </citation>
    <scope>IDENTIFICATION</scope>
</reference>
<feature type="coiled-coil region" evidence="1">
    <location>
        <begin position="68"/>
        <end position="127"/>
    </location>
</feature>
<feature type="coiled-coil region" evidence="1">
    <location>
        <begin position="258"/>
        <end position="310"/>
    </location>
</feature>
<feature type="region of interest" description="Disordered" evidence="2">
    <location>
        <begin position="311"/>
        <end position="330"/>
    </location>
</feature>
<evidence type="ECO:0000313" key="5">
    <source>
        <dbReference type="Proteomes" id="UP000261580"/>
    </source>
</evidence>
<dbReference type="PANTHER" id="PTHR28375">
    <property type="entry name" value="PROTEIN HINDERIN"/>
    <property type="match status" value="1"/>
</dbReference>
<dbReference type="GeneTree" id="ENSGT00940000166573"/>
<organism evidence="4 5">
    <name type="scientific">Neolamprologus brichardi</name>
    <name type="common">Fairy cichlid</name>
    <name type="synonym">Lamprologus brichardi</name>
    <dbReference type="NCBI Taxonomy" id="32507"/>
    <lineage>
        <taxon>Eukaryota</taxon>
        <taxon>Metazoa</taxon>
        <taxon>Chordata</taxon>
        <taxon>Craniata</taxon>
        <taxon>Vertebrata</taxon>
        <taxon>Euteleostomi</taxon>
        <taxon>Actinopterygii</taxon>
        <taxon>Neopterygii</taxon>
        <taxon>Teleostei</taxon>
        <taxon>Neoteleostei</taxon>
        <taxon>Acanthomorphata</taxon>
        <taxon>Ovalentaria</taxon>
        <taxon>Cichlomorphae</taxon>
        <taxon>Cichliformes</taxon>
        <taxon>Cichlidae</taxon>
        <taxon>African cichlids</taxon>
        <taxon>Pseudocrenilabrinae</taxon>
        <taxon>Lamprologini</taxon>
        <taxon>Neolamprologus</taxon>
    </lineage>
</organism>
<keyword evidence="5" id="KW-1185">Reference proteome</keyword>
<keyword evidence="3" id="KW-0472">Membrane</keyword>
<dbReference type="Ensembl" id="ENSNBRT00000024447.1">
    <property type="protein sequence ID" value="ENSNBRP00000023831.1"/>
    <property type="gene ID" value="ENSNBRG00000018232.1"/>
</dbReference>
<dbReference type="OMA" id="SFNEGPQ"/>
<dbReference type="Bgee" id="ENSNBRG00000018232">
    <property type="expression patterns" value="Expressed in blood and 5 other cell types or tissues"/>
</dbReference>
<evidence type="ECO:0000256" key="1">
    <source>
        <dbReference type="SAM" id="Coils"/>
    </source>
</evidence>
<evidence type="ECO:0000256" key="2">
    <source>
        <dbReference type="SAM" id="MobiDB-lite"/>
    </source>
</evidence>
<dbReference type="PANTHER" id="PTHR28375:SF1">
    <property type="entry name" value="PROTEIN HINDERIN"/>
    <property type="match status" value="1"/>
</dbReference>
<name>A0A3Q4HNS9_NEOBR</name>
<dbReference type="Proteomes" id="UP000261580">
    <property type="component" value="Unassembled WGS sequence"/>
</dbReference>
<keyword evidence="1" id="KW-0175">Coiled coil</keyword>
<accession>A0A3Q4HNS9</accession>
<evidence type="ECO:0000313" key="4">
    <source>
        <dbReference type="Ensembl" id="ENSNBRP00000023831.1"/>
    </source>
</evidence>
<dbReference type="AlphaFoldDB" id="A0A3Q4HNS9"/>
<keyword evidence="3" id="KW-1133">Transmembrane helix</keyword>
<dbReference type="STRING" id="32507.ENSNBRP00000023831"/>
<dbReference type="InterPro" id="IPR032736">
    <property type="entry name" value="Hinderin"/>
</dbReference>
<protein>
    <submittedName>
        <fullName evidence="4">Zgc:162344</fullName>
    </submittedName>
</protein>
<sequence length="419" mass="47997">MAAAAKRSENSGIFWMNGVHIETVLLLFIIKSVCLTLTLIFLKVISEVSKAKSEVCLKDLCPEDKRRIANLIEELARVSEEKEESVRRLKDEQGNFECKIQQLEQQNQIIAQERESLQQQYKECQELLGLYQQYISQQQAKLNQSIAQLSQPSSHSKVTYGIKWLCVNGYGRRGAVRTFRSTACLSCDGPLSPTHGPVIQHNCQKMECRGPHSSHRCECCECRDQGTHYFPLASFGDGIGNIMDSGAKEALTRPLLGQEDWEEKRHQLLLQKMQLELERERLHARLAEQEERLQRQNQQLQQSHLDYKRLLDAPPPLSLSHRNETKKAEGGREKPNLKFFFFFRLDFSLVELLDIFSPVSAPEHCKTTTQRARALQHRPAHTAPKSVSRTMLTPGGPRPQSTQQDLEESKILEDIFFIC</sequence>
<dbReference type="Pfam" id="PF15369">
    <property type="entry name" value="KIAA1328"/>
    <property type="match status" value="2"/>
</dbReference>
<reference evidence="4" key="1">
    <citation type="submission" date="2025-08" db="UniProtKB">
        <authorList>
            <consortium name="Ensembl"/>
        </authorList>
    </citation>
    <scope>IDENTIFICATION</scope>
</reference>
<evidence type="ECO:0000256" key="3">
    <source>
        <dbReference type="SAM" id="Phobius"/>
    </source>
</evidence>